<dbReference type="Proteomes" id="UP001150879">
    <property type="component" value="Unassembled WGS sequence"/>
</dbReference>
<dbReference type="OrthoDB" id="4324956at2759"/>
<accession>A0A9W9MEZ8</accession>
<dbReference type="Pfam" id="PF12511">
    <property type="entry name" value="DUF3716"/>
    <property type="match status" value="1"/>
</dbReference>
<dbReference type="InterPro" id="IPR022190">
    <property type="entry name" value="DUF3716"/>
</dbReference>
<name>A0A9W9MEZ8_9EURO</name>
<evidence type="ECO:0000313" key="2">
    <source>
        <dbReference type="Proteomes" id="UP001150879"/>
    </source>
</evidence>
<comment type="caution">
    <text evidence="1">The sequence shown here is derived from an EMBL/GenBank/DDBJ whole genome shotgun (WGS) entry which is preliminary data.</text>
</comment>
<gene>
    <name evidence="1" type="ORF">N7472_004757</name>
</gene>
<keyword evidence="2" id="KW-1185">Reference proteome</keyword>
<proteinExistence type="predicted"/>
<sequence>MGDRPKSDFVAHLLAMPSRNELILRSGTWSVWSASMFSENIGESLTNVEAILIQVVGTRQEVPCKHCEERRGPFAHCVRIPEANNHWGNCHWGGDRDRCSFNEGPIAPKPTRVRRPKMTDEEYRTHQETVRVLREKKGQLMGLRREQQRDVLDYSSQITTSTTTSDPNQPNPMTSFISSQQRALEMENLTDEMLDDLFALVDKLL</sequence>
<dbReference type="EMBL" id="JAPQKP010000003">
    <property type="protein sequence ID" value="KAJ5199553.1"/>
    <property type="molecule type" value="Genomic_DNA"/>
</dbReference>
<protein>
    <submittedName>
        <fullName evidence="1">Uncharacterized protein</fullName>
    </submittedName>
</protein>
<reference evidence="1" key="1">
    <citation type="submission" date="2022-11" db="EMBL/GenBank/DDBJ databases">
        <authorList>
            <person name="Petersen C."/>
        </authorList>
    </citation>
    <scope>NUCLEOTIDE SEQUENCE</scope>
    <source>
        <strain evidence="1">IBT 16849</strain>
    </source>
</reference>
<organism evidence="1 2">
    <name type="scientific">Penicillium cf. griseofulvum</name>
    <dbReference type="NCBI Taxonomy" id="2972120"/>
    <lineage>
        <taxon>Eukaryota</taxon>
        <taxon>Fungi</taxon>
        <taxon>Dikarya</taxon>
        <taxon>Ascomycota</taxon>
        <taxon>Pezizomycotina</taxon>
        <taxon>Eurotiomycetes</taxon>
        <taxon>Eurotiomycetidae</taxon>
        <taxon>Eurotiales</taxon>
        <taxon>Aspergillaceae</taxon>
        <taxon>Penicillium</taxon>
    </lineage>
</organism>
<reference evidence="1" key="2">
    <citation type="journal article" date="2023" name="IMA Fungus">
        <title>Comparative genomic study of the Penicillium genus elucidates a diverse pangenome and 15 lateral gene transfer events.</title>
        <authorList>
            <person name="Petersen C."/>
            <person name="Sorensen T."/>
            <person name="Nielsen M.R."/>
            <person name="Sondergaard T.E."/>
            <person name="Sorensen J.L."/>
            <person name="Fitzpatrick D.A."/>
            <person name="Frisvad J.C."/>
            <person name="Nielsen K.L."/>
        </authorList>
    </citation>
    <scope>NUCLEOTIDE SEQUENCE</scope>
    <source>
        <strain evidence="1">IBT 16849</strain>
    </source>
</reference>
<dbReference type="AlphaFoldDB" id="A0A9W9MEZ8"/>
<evidence type="ECO:0000313" key="1">
    <source>
        <dbReference type="EMBL" id="KAJ5199553.1"/>
    </source>
</evidence>